<proteinExistence type="predicted"/>
<feature type="domain" description="Fatty acid desaturase" evidence="2">
    <location>
        <begin position="59"/>
        <end position="283"/>
    </location>
</feature>
<dbReference type="Proteomes" id="UP000245712">
    <property type="component" value="Unassembled WGS sequence"/>
</dbReference>
<evidence type="ECO:0000256" key="1">
    <source>
        <dbReference type="SAM" id="Phobius"/>
    </source>
</evidence>
<keyword evidence="1" id="KW-0812">Transmembrane</keyword>
<keyword evidence="4" id="KW-1185">Reference proteome</keyword>
<evidence type="ECO:0000313" key="3">
    <source>
        <dbReference type="EMBL" id="PVX83248.1"/>
    </source>
</evidence>
<protein>
    <submittedName>
        <fullName evidence="3">Fatty acid desaturase</fullName>
    </submittedName>
</protein>
<evidence type="ECO:0000259" key="2">
    <source>
        <dbReference type="Pfam" id="PF00487"/>
    </source>
</evidence>
<gene>
    <name evidence="3" type="ORF">C7402_107154</name>
</gene>
<keyword evidence="1" id="KW-0472">Membrane</keyword>
<keyword evidence="1" id="KW-1133">Transmembrane helix</keyword>
<dbReference type="Pfam" id="PF00487">
    <property type="entry name" value="FA_desaturase"/>
    <property type="match status" value="1"/>
</dbReference>
<dbReference type="EMBL" id="QEOB01000007">
    <property type="protein sequence ID" value="PVX83248.1"/>
    <property type="molecule type" value="Genomic_DNA"/>
</dbReference>
<sequence>MSHGVTSSILMDRISIRQSLFACNPAWQSPKADTWRAVSDIAVDWMIIALSVLVVYRLGWAIAPIALVTIGNRQRALGNLLHEASHGNLSQNRRINDSLAHLLLAPPLLNSLTVYRELHARHHAWLGDVQRDPDLLPPLAHEGDSWLRVYTRYLVKFPILRGSIMGHLTNGHCRRRQQLYIAAWWTVTTSPLFVVNAHLGTIFLALWLGARITVFHAITTFREMTDHYGLKPGGIFSSTREIPDNGVSSTLIHPHHNGYHLTHHLFPAVPYHQLPALHAQLMSLPVFNEHAIVCPSYLVGQHSSVFGWGVSHG</sequence>
<comment type="caution">
    <text evidence="3">The sequence shown here is derived from an EMBL/GenBank/DDBJ whole genome shotgun (WGS) entry which is preliminary data.</text>
</comment>
<evidence type="ECO:0000313" key="4">
    <source>
        <dbReference type="Proteomes" id="UP000245712"/>
    </source>
</evidence>
<dbReference type="RefSeq" id="WP_116611344.1">
    <property type="nucleotide sequence ID" value="NZ_QEOB01000007.1"/>
</dbReference>
<name>A0ABX5KRF9_9BURK</name>
<reference evidence="3 4" key="1">
    <citation type="submission" date="2018-05" db="EMBL/GenBank/DDBJ databases">
        <title>Genomic Encyclopedia of Type Strains, Phase IV (KMG-V): Genome sequencing to study the core and pangenomes of soil and plant-associated prokaryotes.</title>
        <authorList>
            <person name="Whitman W."/>
        </authorList>
    </citation>
    <scope>NUCLEOTIDE SEQUENCE [LARGE SCALE GENOMIC DNA]</scope>
    <source>
        <strain evidence="3 4">SCZa-39</strain>
    </source>
</reference>
<organism evidence="3 4">
    <name type="scientific">Paraburkholderia unamae</name>
    <dbReference type="NCBI Taxonomy" id="219649"/>
    <lineage>
        <taxon>Bacteria</taxon>
        <taxon>Pseudomonadati</taxon>
        <taxon>Pseudomonadota</taxon>
        <taxon>Betaproteobacteria</taxon>
        <taxon>Burkholderiales</taxon>
        <taxon>Burkholderiaceae</taxon>
        <taxon>Paraburkholderia</taxon>
    </lineage>
</organism>
<feature type="transmembrane region" description="Helical" evidence="1">
    <location>
        <begin position="179"/>
        <end position="196"/>
    </location>
</feature>
<feature type="transmembrane region" description="Helical" evidence="1">
    <location>
        <begin position="45"/>
        <end position="70"/>
    </location>
</feature>
<accession>A0ABX5KRF9</accession>
<dbReference type="InterPro" id="IPR005804">
    <property type="entry name" value="FA_desaturase_dom"/>
</dbReference>